<evidence type="ECO:0000259" key="8">
    <source>
        <dbReference type="Pfam" id="PF06814"/>
    </source>
</evidence>
<feature type="transmembrane region" description="Helical" evidence="7">
    <location>
        <begin position="32"/>
        <end position="51"/>
    </location>
</feature>
<comment type="caution">
    <text evidence="9">The sequence shown here is derived from an EMBL/GenBank/DDBJ whole genome shotgun (WGS) entry which is preliminary data.</text>
</comment>
<dbReference type="Proteomes" id="UP000636709">
    <property type="component" value="Unassembled WGS sequence"/>
</dbReference>
<keyword evidence="5 7" id="KW-0472">Membrane</keyword>
<keyword evidence="2 7" id="KW-0812">Transmembrane</keyword>
<name>A0A835KTA5_9POAL</name>
<evidence type="ECO:0000256" key="7">
    <source>
        <dbReference type="SAM" id="Phobius"/>
    </source>
</evidence>
<keyword evidence="3" id="KW-0732">Signal</keyword>
<sequence>MFYLFQLVKGVILFAVIALIGTGWSVDKEKKVLMVVIPLQVAANIAAAVVGETGPFLQGWVTWNQIFLFVDVACCCAVLFPVVWSMRSLRESSKTDGKAARTLAKLTLFRQFYVVYHVKVPAPAPPQLPVAFPFCTAAVFFAVDVEAPFLNCIAEALRSVAASAFNSSRVVDAASFSSWRIKSMRPSPTGSGAYNGSESSSSRLGARAELVDEPGDEGVVRRSRRLVCLRAELEVMRGDDGNQSDFPAVIVRQREQTLGLGPGPTVLFKQEATHWKAWKHELHPQANPVGVPKSLKERLRYKPDVALNTESYTASPAFTSNPNPNPRSTQTLTLSKMTYPVLAAARCRSARAPPPSAPAKPRMVLARADHLGRACAFKVCASALCAPCAMENRTLAVEAPARPLDEPRASLVELRQAGPEARTEPSLSLSPDLVGKGGRKKEAALSLTGSARRRWERRRRSRRRERLLGRGEGGNELGFPSPRLFRGYIPRRRAAVRSQPSDLNERLRSRRGARGRGVVAGLNLGRPAFVCAWALSPFSSGLLSRLVEPSRVLSRAAESSRVAGPCANGPPSGLRALRPLNGANFLDWKGKVMTCLAWNDLDIVFRQDRPAAPAEGQTSPALEKWERSNRMATMVMSQTISPGIKGAIPLKNAQGVEYTATELLAKIEENFKSSSKTYASTLIMKLVSSQYNGKTGIREHILSMCDMANMLKEMQMEISDGFLVHFILTSLPSPQYAAFKINYNTTKAIWTLSDLISYCVEEEERLKTEKMKDVVNMVGNLSLSDTPKNQHESGSSKQGAKKNFKKNKNKNFAPRHENKFKKGSHTSGGKMLSPELYHPIPITQTHWKAWKHELHPQANPVGVPKSLKERLRYKPDVALNTESYTASPAFTVAMDNTTAEIPEPLKVRAKSSS</sequence>
<evidence type="ECO:0000256" key="2">
    <source>
        <dbReference type="ARBA" id="ARBA00022692"/>
    </source>
</evidence>
<evidence type="ECO:0000313" key="10">
    <source>
        <dbReference type="Proteomes" id="UP000636709"/>
    </source>
</evidence>
<dbReference type="InterPro" id="IPR053937">
    <property type="entry name" value="GOST_TM"/>
</dbReference>
<dbReference type="Pfam" id="PF06814">
    <property type="entry name" value="GOST_TM"/>
    <property type="match status" value="1"/>
</dbReference>
<accession>A0A835KTA5</accession>
<evidence type="ECO:0000313" key="9">
    <source>
        <dbReference type="EMBL" id="KAF8775365.1"/>
    </source>
</evidence>
<feature type="compositionally biased region" description="Basic residues" evidence="6">
    <location>
        <begin position="451"/>
        <end position="465"/>
    </location>
</feature>
<feature type="compositionally biased region" description="Basic residues" evidence="6">
    <location>
        <begin position="799"/>
        <end position="809"/>
    </location>
</feature>
<feature type="region of interest" description="Disordered" evidence="6">
    <location>
        <begin position="780"/>
        <end position="832"/>
    </location>
</feature>
<evidence type="ECO:0000256" key="6">
    <source>
        <dbReference type="SAM" id="MobiDB-lite"/>
    </source>
</evidence>
<feature type="transmembrane region" description="Helical" evidence="7">
    <location>
        <begin position="6"/>
        <end position="25"/>
    </location>
</feature>
<dbReference type="PANTHER" id="PTHR21229:SF2">
    <property type="entry name" value="RE59932P"/>
    <property type="match status" value="1"/>
</dbReference>
<dbReference type="InterPro" id="IPR009637">
    <property type="entry name" value="GPR107/GPR108-like"/>
</dbReference>
<comment type="subcellular location">
    <subcellularLocation>
        <location evidence="1">Membrane</location>
        <topology evidence="1">Multi-pass membrane protein</topology>
    </subcellularLocation>
</comment>
<dbReference type="GO" id="GO:0016020">
    <property type="term" value="C:membrane"/>
    <property type="evidence" value="ECO:0007669"/>
    <property type="project" value="UniProtKB-SubCell"/>
</dbReference>
<evidence type="ECO:0000256" key="4">
    <source>
        <dbReference type="ARBA" id="ARBA00022989"/>
    </source>
</evidence>
<evidence type="ECO:0000256" key="1">
    <source>
        <dbReference type="ARBA" id="ARBA00004141"/>
    </source>
</evidence>
<dbReference type="GO" id="GO:0005794">
    <property type="term" value="C:Golgi apparatus"/>
    <property type="evidence" value="ECO:0007669"/>
    <property type="project" value="TreeGrafter"/>
</dbReference>
<dbReference type="Pfam" id="PF14223">
    <property type="entry name" value="Retrotran_gag_2"/>
    <property type="match status" value="1"/>
</dbReference>
<feature type="compositionally biased region" description="Polar residues" evidence="6">
    <location>
        <begin position="780"/>
        <end position="798"/>
    </location>
</feature>
<keyword evidence="10" id="KW-1185">Reference proteome</keyword>
<proteinExistence type="predicted"/>
<dbReference type="AlphaFoldDB" id="A0A835KTA5"/>
<dbReference type="PANTHER" id="PTHR21229">
    <property type="entry name" value="LUNG SEVEN TRANSMEMBRANE RECEPTOR"/>
    <property type="match status" value="1"/>
</dbReference>
<organism evidence="9 10">
    <name type="scientific">Digitaria exilis</name>
    <dbReference type="NCBI Taxonomy" id="1010633"/>
    <lineage>
        <taxon>Eukaryota</taxon>
        <taxon>Viridiplantae</taxon>
        <taxon>Streptophyta</taxon>
        <taxon>Embryophyta</taxon>
        <taxon>Tracheophyta</taxon>
        <taxon>Spermatophyta</taxon>
        <taxon>Magnoliopsida</taxon>
        <taxon>Liliopsida</taxon>
        <taxon>Poales</taxon>
        <taxon>Poaceae</taxon>
        <taxon>PACMAD clade</taxon>
        <taxon>Panicoideae</taxon>
        <taxon>Panicodae</taxon>
        <taxon>Paniceae</taxon>
        <taxon>Anthephorinae</taxon>
        <taxon>Digitaria</taxon>
    </lineage>
</organism>
<evidence type="ECO:0000256" key="5">
    <source>
        <dbReference type="ARBA" id="ARBA00023136"/>
    </source>
</evidence>
<feature type="region of interest" description="Disordered" evidence="6">
    <location>
        <begin position="416"/>
        <end position="474"/>
    </location>
</feature>
<feature type="domain" description="GOST seven transmembrane" evidence="8">
    <location>
        <begin position="3"/>
        <end position="119"/>
    </location>
</feature>
<reference evidence="9" key="1">
    <citation type="submission" date="2020-07" db="EMBL/GenBank/DDBJ databases">
        <title>Genome sequence and genetic diversity analysis of an under-domesticated orphan crop, white fonio (Digitaria exilis).</title>
        <authorList>
            <person name="Bennetzen J.L."/>
            <person name="Chen S."/>
            <person name="Ma X."/>
            <person name="Wang X."/>
            <person name="Yssel A.E.J."/>
            <person name="Chaluvadi S.R."/>
            <person name="Johnson M."/>
            <person name="Gangashetty P."/>
            <person name="Hamidou F."/>
            <person name="Sanogo M.D."/>
            <person name="Zwaenepoel A."/>
            <person name="Wallace J."/>
            <person name="Van De Peer Y."/>
            <person name="Van Deynze A."/>
        </authorList>
    </citation>
    <scope>NUCLEOTIDE SEQUENCE</scope>
    <source>
        <tissue evidence="9">Leaves</tissue>
    </source>
</reference>
<keyword evidence="4 7" id="KW-1133">Transmembrane helix</keyword>
<evidence type="ECO:0000256" key="3">
    <source>
        <dbReference type="ARBA" id="ARBA00022729"/>
    </source>
</evidence>
<feature type="transmembrane region" description="Helical" evidence="7">
    <location>
        <begin position="63"/>
        <end position="84"/>
    </location>
</feature>
<dbReference type="OrthoDB" id="780386at2759"/>
<gene>
    <name evidence="9" type="ORF">HU200_004782</name>
</gene>
<dbReference type="EMBL" id="JACEFO010000325">
    <property type="protein sequence ID" value="KAF8775365.1"/>
    <property type="molecule type" value="Genomic_DNA"/>
</dbReference>
<protein>
    <recommendedName>
        <fullName evidence="8">GOST seven transmembrane domain-containing protein</fullName>
    </recommendedName>
</protein>